<dbReference type="EMBL" id="CM004466">
    <property type="protein sequence ID" value="OCU02166.1"/>
    <property type="molecule type" value="Genomic_DNA"/>
</dbReference>
<sequence>MFCSVNYTFENEIKCLIRCYGQLHWKTLLTLIVKQPQRQYRPQMALGAAAITRGSRPALILKPAQAM</sequence>
<proteinExistence type="predicted"/>
<reference evidence="2" key="1">
    <citation type="journal article" date="2016" name="Nature">
        <title>Genome evolution in the allotetraploid frog Xenopus laevis.</title>
        <authorList>
            <person name="Session A.M."/>
            <person name="Uno Y."/>
            <person name="Kwon T."/>
            <person name="Chapman J.A."/>
            <person name="Toyoda A."/>
            <person name="Takahashi S."/>
            <person name="Fukui A."/>
            <person name="Hikosaka A."/>
            <person name="Suzuki A."/>
            <person name="Kondo M."/>
            <person name="van Heeringen S.J."/>
            <person name="Quigley I."/>
            <person name="Heinz S."/>
            <person name="Ogino H."/>
            <person name="Ochi H."/>
            <person name="Hellsten U."/>
            <person name="Lyons J.B."/>
            <person name="Simakov O."/>
            <person name="Putnam N."/>
            <person name="Stites J."/>
            <person name="Kuroki Y."/>
            <person name="Tanaka T."/>
            <person name="Michiue T."/>
            <person name="Watanabe M."/>
            <person name="Bogdanovic O."/>
            <person name="Lister R."/>
            <person name="Georgiou G."/>
            <person name="Paranjpe S.S."/>
            <person name="van Kruijsbergen I."/>
            <person name="Shu S."/>
            <person name="Carlson J."/>
            <person name="Kinoshita T."/>
            <person name="Ohta Y."/>
            <person name="Mawaribuchi S."/>
            <person name="Jenkins J."/>
            <person name="Grimwood J."/>
            <person name="Schmutz J."/>
            <person name="Mitros T."/>
            <person name="Mozaffari S.V."/>
            <person name="Suzuki Y."/>
            <person name="Haramoto Y."/>
            <person name="Yamamoto T.S."/>
            <person name="Takagi C."/>
            <person name="Heald R."/>
            <person name="Miller K."/>
            <person name="Haudenschild C."/>
            <person name="Kitzman J."/>
            <person name="Nakayama T."/>
            <person name="Izutsu Y."/>
            <person name="Robert J."/>
            <person name="Fortriede J."/>
            <person name="Burns K."/>
            <person name="Lotay V."/>
            <person name="Karimi K."/>
            <person name="Yasuoka Y."/>
            <person name="Dichmann D.S."/>
            <person name="Flajnik M.F."/>
            <person name="Houston D.W."/>
            <person name="Shendure J."/>
            <person name="DuPasquier L."/>
            <person name="Vize P.D."/>
            <person name="Zorn A.M."/>
            <person name="Ito M."/>
            <person name="Marcotte E.M."/>
            <person name="Wallingford J.B."/>
            <person name="Ito Y."/>
            <person name="Asashima M."/>
            <person name="Ueno N."/>
            <person name="Matsuda Y."/>
            <person name="Veenstra G.J."/>
            <person name="Fujiyama A."/>
            <person name="Harland R.M."/>
            <person name="Taira M."/>
            <person name="Rokhsar D.S."/>
        </authorList>
    </citation>
    <scope>NUCLEOTIDE SEQUENCE [LARGE SCALE GENOMIC DNA]</scope>
    <source>
        <strain evidence="2">J</strain>
    </source>
</reference>
<dbReference type="AlphaFoldDB" id="A0A974E2L6"/>
<accession>A0A974E2L6</accession>
<name>A0A974E2L6_XENLA</name>
<gene>
    <name evidence="1" type="ORF">XELAEV_18007927mg</name>
</gene>
<organism evidence="1 2">
    <name type="scientific">Xenopus laevis</name>
    <name type="common">African clawed frog</name>
    <dbReference type="NCBI Taxonomy" id="8355"/>
    <lineage>
        <taxon>Eukaryota</taxon>
        <taxon>Metazoa</taxon>
        <taxon>Chordata</taxon>
        <taxon>Craniata</taxon>
        <taxon>Vertebrata</taxon>
        <taxon>Euteleostomi</taxon>
        <taxon>Amphibia</taxon>
        <taxon>Batrachia</taxon>
        <taxon>Anura</taxon>
        <taxon>Pipoidea</taxon>
        <taxon>Pipidae</taxon>
        <taxon>Xenopodinae</taxon>
        <taxon>Xenopus</taxon>
        <taxon>Xenopus</taxon>
    </lineage>
</organism>
<evidence type="ECO:0000313" key="1">
    <source>
        <dbReference type="EMBL" id="OCU02166.1"/>
    </source>
</evidence>
<evidence type="ECO:0000313" key="2">
    <source>
        <dbReference type="Proteomes" id="UP000694892"/>
    </source>
</evidence>
<dbReference type="Proteomes" id="UP000694892">
    <property type="component" value="Chromosome 1L"/>
</dbReference>
<protein>
    <submittedName>
        <fullName evidence="1">Uncharacterized protein</fullName>
    </submittedName>
</protein>